<accession>A0ABV6BF97</accession>
<feature type="domain" description="Thioredoxin" evidence="1">
    <location>
        <begin position="1"/>
        <end position="110"/>
    </location>
</feature>
<protein>
    <submittedName>
        <fullName evidence="2">Tetratricopeptide repeat protein</fullName>
    </submittedName>
</protein>
<evidence type="ECO:0000259" key="1">
    <source>
        <dbReference type="PROSITE" id="PS51352"/>
    </source>
</evidence>
<evidence type="ECO:0000313" key="2">
    <source>
        <dbReference type="EMBL" id="MFC0049551.1"/>
    </source>
</evidence>
<dbReference type="Pfam" id="PF14559">
    <property type="entry name" value="TPR_19"/>
    <property type="match status" value="1"/>
</dbReference>
<dbReference type="SUPFAM" id="SSF48452">
    <property type="entry name" value="TPR-like"/>
    <property type="match status" value="1"/>
</dbReference>
<dbReference type="RefSeq" id="WP_377245605.1">
    <property type="nucleotide sequence ID" value="NZ_JBHLXP010000003.1"/>
</dbReference>
<comment type="caution">
    <text evidence="2">The sequence shown here is derived from an EMBL/GenBank/DDBJ whole genome shotgun (WGS) entry which is preliminary data.</text>
</comment>
<dbReference type="Gene3D" id="1.25.40.10">
    <property type="entry name" value="Tetratricopeptide repeat domain"/>
    <property type="match status" value="2"/>
</dbReference>
<dbReference type="Pfam" id="PF14561">
    <property type="entry name" value="TPR_20"/>
    <property type="match status" value="1"/>
</dbReference>
<proteinExistence type="predicted"/>
<dbReference type="SUPFAM" id="SSF52833">
    <property type="entry name" value="Thioredoxin-like"/>
    <property type="match status" value="1"/>
</dbReference>
<keyword evidence="3" id="KW-1185">Reference proteome</keyword>
<sequence>MLSNQIDVSFDNVRELLELSQQKLVIFDFWVEQHEPCQQILLVLEKIAGDYPQHLVLAKVNCDTEQQLAMQFGVRSLPTVLFIRNGQPVDGFAGVETEGQIRSRLDPYLPKPEDLLLQQAQPLLETQQWQQAYPLLKQALQLAPARVDARLQLAYCAASLGQTAQAEELIAPVMLADQDALYHQVKALIELAQQAAESPEIRALEQQLAADPANLQLKQQLAVQYQQVQRFADALALLFSILQQDLNFDDSKKLMLDMLAVLPKGDALAGEYRRKLYSLLY</sequence>
<dbReference type="Pfam" id="PF00085">
    <property type="entry name" value="Thioredoxin"/>
    <property type="match status" value="1"/>
</dbReference>
<dbReference type="CDD" id="cd02956">
    <property type="entry name" value="ybbN"/>
    <property type="match status" value="1"/>
</dbReference>
<dbReference type="EMBL" id="JBHLXP010000003">
    <property type="protein sequence ID" value="MFC0049551.1"/>
    <property type="molecule type" value="Genomic_DNA"/>
</dbReference>
<reference evidence="2 3" key="1">
    <citation type="submission" date="2024-09" db="EMBL/GenBank/DDBJ databases">
        <authorList>
            <person name="Sun Q."/>
            <person name="Mori K."/>
        </authorList>
    </citation>
    <scope>NUCLEOTIDE SEQUENCE [LARGE SCALE GENOMIC DNA]</scope>
    <source>
        <strain evidence="2 3">KCTC 23315</strain>
    </source>
</reference>
<dbReference type="PROSITE" id="PS51352">
    <property type="entry name" value="THIOREDOXIN_2"/>
    <property type="match status" value="1"/>
</dbReference>
<dbReference type="InterPro" id="IPR013766">
    <property type="entry name" value="Thioredoxin_domain"/>
</dbReference>
<dbReference type="InterPro" id="IPR036249">
    <property type="entry name" value="Thioredoxin-like_sf"/>
</dbReference>
<organism evidence="2 3">
    <name type="scientific">Rheinheimera tilapiae</name>
    <dbReference type="NCBI Taxonomy" id="875043"/>
    <lineage>
        <taxon>Bacteria</taxon>
        <taxon>Pseudomonadati</taxon>
        <taxon>Pseudomonadota</taxon>
        <taxon>Gammaproteobacteria</taxon>
        <taxon>Chromatiales</taxon>
        <taxon>Chromatiaceae</taxon>
        <taxon>Rheinheimera</taxon>
    </lineage>
</organism>
<evidence type="ECO:0000313" key="3">
    <source>
        <dbReference type="Proteomes" id="UP001589813"/>
    </source>
</evidence>
<dbReference type="Gene3D" id="3.40.30.10">
    <property type="entry name" value="Glutaredoxin"/>
    <property type="match status" value="1"/>
</dbReference>
<dbReference type="PANTHER" id="PTHR45663:SF11">
    <property type="entry name" value="GEO12009P1"/>
    <property type="match status" value="1"/>
</dbReference>
<dbReference type="PANTHER" id="PTHR45663">
    <property type="entry name" value="GEO12009P1"/>
    <property type="match status" value="1"/>
</dbReference>
<gene>
    <name evidence="2" type="ORF">ACFFJP_14740</name>
</gene>
<dbReference type="InterPro" id="IPR011990">
    <property type="entry name" value="TPR-like_helical_dom_sf"/>
</dbReference>
<name>A0ABV6BF97_9GAMM</name>
<dbReference type="Proteomes" id="UP001589813">
    <property type="component" value="Unassembled WGS sequence"/>
</dbReference>